<proteinExistence type="inferred from homology"/>
<dbReference type="GO" id="GO:0005506">
    <property type="term" value="F:iron ion binding"/>
    <property type="evidence" value="ECO:0007669"/>
    <property type="project" value="InterPro"/>
</dbReference>
<dbReference type="Proteomes" id="UP000030661">
    <property type="component" value="Unassembled WGS sequence"/>
</dbReference>
<gene>
    <name evidence="3" type="ORF">U27_00162</name>
</gene>
<evidence type="ECO:0000256" key="1">
    <source>
        <dbReference type="ARBA" id="ARBA00006420"/>
    </source>
</evidence>
<dbReference type="Gene3D" id="3.30.300.130">
    <property type="entry name" value="Fe-S cluster assembly (FSCA)"/>
    <property type="match status" value="1"/>
</dbReference>
<evidence type="ECO:0000313" key="4">
    <source>
        <dbReference type="Proteomes" id="UP000030661"/>
    </source>
</evidence>
<dbReference type="EMBL" id="DF820472">
    <property type="protein sequence ID" value="GAK60271.1"/>
    <property type="molecule type" value="Genomic_DNA"/>
</dbReference>
<feature type="domain" description="NIF system FeS cluster assembly NifU C-terminal" evidence="2">
    <location>
        <begin position="6"/>
        <end position="73"/>
    </location>
</feature>
<dbReference type="SUPFAM" id="SSF117916">
    <property type="entry name" value="Fe-S cluster assembly (FSCA) domain-like"/>
    <property type="match status" value="1"/>
</dbReference>
<name>A0A081C6R6_VECG1</name>
<organism evidence="3">
    <name type="scientific">Vecturithrix granuli</name>
    <dbReference type="NCBI Taxonomy" id="1499967"/>
    <lineage>
        <taxon>Bacteria</taxon>
        <taxon>Candidatus Moduliflexota</taxon>
        <taxon>Candidatus Vecturitrichia</taxon>
        <taxon>Candidatus Vecturitrichales</taxon>
        <taxon>Candidatus Vecturitrichaceae</taxon>
        <taxon>Candidatus Vecturithrix</taxon>
    </lineage>
</organism>
<dbReference type="PANTHER" id="PTHR11178">
    <property type="entry name" value="IRON-SULFUR CLUSTER SCAFFOLD PROTEIN NFU-RELATED"/>
    <property type="match status" value="1"/>
</dbReference>
<dbReference type="eggNOG" id="COG0694">
    <property type="taxonomic scope" value="Bacteria"/>
</dbReference>
<protein>
    <submittedName>
        <fullName evidence="3">NifU family protein</fullName>
    </submittedName>
</protein>
<dbReference type="AlphaFoldDB" id="A0A081C6R6"/>
<dbReference type="InterPro" id="IPR001075">
    <property type="entry name" value="NIF_FeS_clus_asmbl_NifU_C"/>
</dbReference>
<dbReference type="GO" id="GO:0051536">
    <property type="term" value="F:iron-sulfur cluster binding"/>
    <property type="evidence" value="ECO:0007669"/>
    <property type="project" value="InterPro"/>
</dbReference>
<evidence type="ECO:0000313" key="3">
    <source>
        <dbReference type="EMBL" id="GAK60271.1"/>
    </source>
</evidence>
<dbReference type="HOGENOM" id="CLU_060555_4_3_0"/>
<accession>A0A081C6R6</accession>
<comment type="similarity">
    <text evidence="1">Belongs to the NifU family.</text>
</comment>
<dbReference type="GO" id="GO:0016226">
    <property type="term" value="P:iron-sulfur cluster assembly"/>
    <property type="evidence" value="ECO:0007669"/>
    <property type="project" value="InterPro"/>
</dbReference>
<keyword evidence="4" id="KW-1185">Reference proteome</keyword>
<dbReference type="InterPro" id="IPR034904">
    <property type="entry name" value="FSCA_dom_sf"/>
</dbReference>
<dbReference type="STRING" id="1499967.U27_00162"/>
<evidence type="ECO:0000259" key="2">
    <source>
        <dbReference type="Pfam" id="PF01106"/>
    </source>
</evidence>
<dbReference type="Pfam" id="PF01106">
    <property type="entry name" value="NifU"/>
    <property type="match status" value="1"/>
</dbReference>
<sequence length="75" mass="8339">MLRQRVEKVIEEKIRPALTRDGGNIELVNVTDDGEVHVRLQGACAGCPGARMTLQFGVERILQQEIQEVTKVVPV</sequence>
<dbReference type="PANTHER" id="PTHR11178:SF1">
    <property type="entry name" value="NFU1 IRON-SULFUR CLUSTER SCAFFOLD HOMOLOG, MITOCHONDRIAL"/>
    <property type="match status" value="1"/>
</dbReference>
<reference evidence="3" key="1">
    <citation type="journal article" date="2015" name="PeerJ">
        <title>First genomic representation of candidate bacterial phylum KSB3 points to enhanced environmental sensing as a trigger of wastewater bulking.</title>
        <authorList>
            <person name="Sekiguchi Y."/>
            <person name="Ohashi A."/>
            <person name="Parks D.H."/>
            <person name="Yamauchi T."/>
            <person name="Tyson G.W."/>
            <person name="Hugenholtz P."/>
        </authorList>
    </citation>
    <scope>NUCLEOTIDE SEQUENCE [LARGE SCALE GENOMIC DNA]</scope>
</reference>